<gene>
    <name evidence="2" type="ORF">T4D_9705</name>
</gene>
<dbReference type="Proteomes" id="UP000054995">
    <property type="component" value="Unassembled WGS sequence"/>
</dbReference>
<evidence type="ECO:0000256" key="1">
    <source>
        <dbReference type="SAM" id="MobiDB-lite"/>
    </source>
</evidence>
<sequence length="96" mass="10822">MTTARALVEADTLKMAEKALKVDQGKRDRKEIAQHSTTEQHDDGNRGHENNTTPEQYGHAIVSHETLYNISLHAQLENQIAVYAGRSNTIHVRRFG</sequence>
<organism evidence="2 3">
    <name type="scientific">Trichinella pseudospiralis</name>
    <name type="common">Parasitic roundworm</name>
    <dbReference type="NCBI Taxonomy" id="6337"/>
    <lineage>
        <taxon>Eukaryota</taxon>
        <taxon>Metazoa</taxon>
        <taxon>Ecdysozoa</taxon>
        <taxon>Nematoda</taxon>
        <taxon>Enoplea</taxon>
        <taxon>Dorylaimia</taxon>
        <taxon>Trichinellida</taxon>
        <taxon>Trichinellidae</taxon>
        <taxon>Trichinella</taxon>
    </lineage>
</organism>
<feature type="compositionally biased region" description="Basic and acidic residues" evidence="1">
    <location>
        <begin position="21"/>
        <end position="49"/>
    </location>
</feature>
<dbReference type="EMBL" id="JYDT01000196">
    <property type="protein sequence ID" value="KRY81940.1"/>
    <property type="molecule type" value="Genomic_DNA"/>
</dbReference>
<keyword evidence="3" id="KW-1185">Reference proteome</keyword>
<dbReference type="AlphaFoldDB" id="A0A0V1F794"/>
<feature type="region of interest" description="Disordered" evidence="1">
    <location>
        <begin position="21"/>
        <end position="56"/>
    </location>
</feature>
<comment type="caution">
    <text evidence="2">The sequence shown here is derived from an EMBL/GenBank/DDBJ whole genome shotgun (WGS) entry which is preliminary data.</text>
</comment>
<proteinExistence type="predicted"/>
<accession>A0A0V1F794</accession>
<evidence type="ECO:0000313" key="3">
    <source>
        <dbReference type="Proteomes" id="UP000054995"/>
    </source>
</evidence>
<evidence type="ECO:0000313" key="2">
    <source>
        <dbReference type="EMBL" id="KRY81940.1"/>
    </source>
</evidence>
<reference evidence="2 3" key="1">
    <citation type="submission" date="2015-01" db="EMBL/GenBank/DDBJ databases">
        <title>Evolution of Trichinella species and genotypes.</title>
        <authorList>
            <person name="Korhonen P.K."/>
            <person name="Edoardo P."/>
            <person name="Giuseppe L.R."/>
            <person name="Gasser R.B."/>
        </authorList>
    </citation>
    <scope>NUCLEOTIDE SEQUENCE [LARGE SCALE GENOMIC DNA]</scope>
    <source>
        <strain evidence="2">ISS470</strain>
    </source>
</reference>
<name>A0A0V1F794_TRIPS</name>
<protein>
    <submittedName>
        <fullName evidence="2">Uncharacterized protein</fullName>
    </submittedName>
</protein>